<dbReference type="PANTHER" id="PTHR47053">
    <property type="entry name" value="MUREIN DD-ENDOPEPTIDASE MEPH-RELATED"/>
    <property type="match status" value="1"/>
</dbReference>
<dbReference type="Proteomes" id="UP001523550">
    <property type="component" value="Unassembled WGS sequence"/>
</dbReference>
<protein>
    <submittedName>
        <fullName evidence="8">Cell wall-associated NlpC family hydrolase</fullName>
    </submittedName>
</protein>
<evidence type="ECO:0000256" key="5">
    <source>
        <dbReference type="SAM" id="MobiDB-lite"/>
    </source>
</evidence>
<evidence type="ECO:0000256" key="1">
    <source>
        <dbReference type="ARBA" id="ARBA00007074"/>
    </source>
</evidence>
<dbReference type="InterPro" id="IPR051202">
    <property type="entry name" value="Peptidase_C40"/>
</dbReference>
<comment type="caution">
    <text evidence="8">The sequence shown here is derived from an EMBL/GenBank/DDBJ whole genome shotgun (WGS) entry which is preliminary data.</text>
</comment>
<dbReference type="Gene3D" id="3.90.1720.10">
    <property type="entry name" value="endopeptidase domain like (from Nostoc punctiforme)"/>
    <property type="match status" value="1"/>
</dbReference>
<keyword evidence="9" id="KW-1185">Reference proteome</keyword>
<dbReference type="InterPro" id="IPR038765">
    <property type="entry name" value="Papain-like_cys_pep_sf"/>
</dbReference>
<feature type="signal peptide" evidence="6">
    <location>
        <begin position="1"/>
        <end position="24"/>
    </location>
</feature>
<keyword evidence="3 8" id="KW-0378">Hydrolase</keyword>
<accession>A0ABT1GB80</accession>
<comment type="similarity">
    <text evidence="1">Belongs to the peptidase C40 family.</text>
</comment>
<dbReference type="EMBL" id="JALJYF010000001">
    <property type="protein sequence ID" value="MCP1727162.1"/>
    <property type="molecule type" value="Genomic_DNA"/>
</dbReference>
<feature type="region of interest" description="Disordered" evidence="5">
    <location>
        <begin position="54"/>
        <end position="81"/>
    </location>
</feature>
<evidence type="ECO:0000256" key="2">
    <source>
        <dbReference type="ARBA" id="ARBA00022670"/>
    </source>
</evidence>
<dbReference type="SUPFAM" id="SSF54001">
    <property type="entry name" value="Cysteine proteinases"/>
    <property type="match status" value="1"/>
</dbReference>
<keyword evidence="4" id="KW-0788">Thiol protease</keyword>
<evidence type="ECO:0000256" key="3">
    <source>
        <dbReference type="ARBA" id="ARBA00022801"/>
    </source>
</evidence>
<feature type="domain" description="NlpC/P60" evidence="7">
    <location>
        <begin position="78"/>
        <end position="200"/>
    </location>
</feature>
<evidence type="ECO:0000313" key="8">
    <source>
        <dbReference type="EMBL" id="MCP1727162.1"/>
    </source>
</evidence>
<name>A0ABT1GB80_9GAMM</name>
<dbReference type="RefSeq" id="WP_253446629.1">
    <property type="nucleotide sequence ID" value="NZ_JALJYF010000001.1"/>
</dbReference>
<evidence type="ECO:0000259" key="7">
    <source>
        <dbReference type="PROSITE" id="PS51935"/>
    </source>
</evidence>
<keyword evidence="6" id="KW-0732">Signal</keyword>
<feature type="chain" id="PRO_5047410926" evidence="6">
    <location>
        <begin position="25"/>
        <end position="200"/>
    </location>
</feature>
<evidence type="ECO:0000313" key="9">
    <source>
        <dbReference type="Proteomes" id="UP001523550"/>
    </source>
</evidence>
<gene>
    <name evidence="8" type="ORF">J2T60_001127</name>
</gene>
<organism evidence="8 9">
    <name type="scientific">Natronospira proteinivora</name>
    <dbReference type="NCBI Taxonomy" id="1807133"/>
    <lineage>
        <taxon>Bacteria</taxon>
        <taxon>Pseudomonadati</taxon>
        <taxon>Pseudomonadota</taxon>
        <taxon>Gammaproteobacteria</taxon>
        <taxon>Natronospirales</taxon>
        <taxon>Natronospiraceae</taxon>
        <taxon>Natronospira</taxon>
    </lineage>
</organism>
<dbReference type="PROSITE" id="PS51935">
    <property type="entry name" value="NLPC_P60"/>
    <property type="match status" value="1"/>
</dbReference>
<dbReference type="PANTHER" id="PTHR47053:SF1">
    <property type="entry name" value="MUREIN DD-ENDOPEPTIDASE MEPH-RELATED"/>
    <property type="match status" value="1"/>
</dbReference>
<dbReference type="GO" id="GO:0016787">
    <property type="term" value="F:hydrolase activity"/>
    <property type="evidence" value="ECO:0007669"/>
    <property type="project" value="UniProtKB-KW"/>
</dbReference>
<keyword evidence="2" id="KW-0645">Protease</keyword>
<sequence length="200" mass="21213">MASRPRFTWMLSALAGMALLAACASWPEGQGGQSGGEGGGLLNWPGPVVDSREVARSGALSWPEGPEAEAPPSMPAEPGDGSAVVQAALSVKGRPYRLGANGPRAFDCSGLVEYAYRQAGIQVPRTTTRQFREAQPVDRTNMREGDVIFFAVDGISISHVGIYGGNGRFLHSPSPGSRVSWASLEKQYWASRFAGVGRFD</sequence>
<dbReference type="PROSITE" id="PS51257">
    <property type="entry name" value="PROKAR_LIPOPROTEIN"/>
    <property type="match status" value="1"/>
</dbReference>
<evidence type="ECO:0000256" key="4">
    <source>
        <dbReference type="ARBA" id="ARBA00022807"/>
    </source>
</evidence>
<evidence type="ECO:0000256" key="6">
    <source>
        <dbReference type="SAM" id="SignalP"/>
    </source>
</evidence>
<reference evidence="8 9" key="1">
    <citation type="submission" date="2022-03" db="EMBL/GenBank/DDBJ databases">
        <title>Genomic Encyclopedia of Type Strains, Phase III (KMG-III): the genomes of soil and plant-associated and newly described type strains.</title>
        <authorList>
            <person name="Whitman W."/>
        </authorList>
    </citation>
    <scope>NUCLEOTIDE SEQUENCE [LARGE SCALE GENOMIC DNA]</scope>
    <source>
        <strain evidence="8 9">BSker1</strain>
    </source>
</reference>
<dbReference type="InterPro" id="IPR000064">
    <property type="entry name" value="NLP_P60_dom"/>
</dbReference>
<proteinExistence type="inferred from homology"/>
<dbReference type="Pfam" id="PF00877">
    <property type="entry name" value="NLPC_P60"/>
    <property type="match status" value="1"/>
</dbReference>